<evidence type="ECO:0000256" key="15">
    <source>
        <dbReference type="ARBA" id="ARBA00022692"/>
    </source>
</evidence>
<dbReference type="Gene3D" id="1.10.150.420">
    <property type="entry name" value="Coronavirus nonstructural protein 4 C-terminus"/>
    <property type="match status" value="1"/>
</dbReference>
<evidence type="ECO:0000256" key="11">
    <source>
        <dbReference type="ARBA" id="ARBA00022632"/>
    </source>
</evidence>
<dbReference type="PROSITE" id="PS51951">
    <property type="entry name" value="COV_NSP9_SSRNA_BD"/>
    <property type="match status" value="1"/>
</dbReference>
<evidence type="ECO:0000259" key="81">
    <source>
        <dbReference type="PROSITE" id="PS51992"/>
    </source>
</evidence>
<dbReference type="GO" id="GO:0006351">
    <property type="term" value="P:DNA-templated transcription"/>
    <property type="evidence" value="ECO:0007669"/>
    <property type="project" value="InterPro"/>
</dbReference>
<dbReference type="SUPFAM" id="SSF143076">
    <property type="entry name" value="Coronavirus NSP8-like"/>
    <property type="match status" value="1"/>
</dbReference>
<keyword evidence="25 54" id="KW-0378">Hydrolase</keyword>
<feature type="region of interest" description="GpppA-binding" evidence="53">
    <location>
        <begin position="6146"/>
        <end position="6160"/>
    </location>
</feature>
<keyword evidence="22 54" id="KW-0255">Endonuclease</keyword>
<dbReference type="Pfam" id="PF19217">
    <property type="entry name" value="CoV_NSP4_N"/>
    <property type="match status" value="1"/>
</dbReference>
<feature type="domain" description="CoV Nsp2 N-terminal" evidence="80">
    <location>
        <begin position="114"/>
        <end position="357"/>
    </location>
</feature>
<dbReference type="PROSITE" id="PS50507">
    <property type="entry name" value="RDRP_SSRNA_POS"/>
    <property type="match status" value="1"/>
</dbReference>
<evidence type="ECO:0000313" key="85">
    <source>
        <dbReference type="Proteomes" id="UP000106776"/>
    </source>
</evidence>
<evidence type="ECO:0000256" key="49">
    <source>
        <dbReference type="PROSITE-ProRule" id="PRU00444"/>
    </source>
</evidence>
<feature type="domain" description="CoV Nsp1 globular" evidence="79">
    <location>
        <begin position="2"/>
        <end position="109"/>
    </location>
</feature>
<dbReference type="GO" id="GO:0033644">
    <property type="term" value="C:host cell membrane"/>
    <property type="evidence" value="ECO:0007669"/>
    <property type="project" value="UniProtKB-SubCell"/>
</dbReference>
<dbReference type="GO" id="GO:0019082">
    <property type="term" value="P:viral protein processing"/>
    <property type="evidence" value="ECO:0007669"/>
    <property type="project" value="InterPro"/>
</dbReference>
<dbReference type="InterPro" id="IPR007094">
    <property type="entry name" value="RNA-dir_pol_PSvirus"/>
</dbReference>
<dbReference type="Pfam" id="PF19215">
    <property type="entry name" value="CoV_NSP15_C"/>
    <property type="match status" value="1"/>
</dbReference>
<dbReference type="SUPFAM" id="SSF53335">
    <property type="entry name" value="S-adenosyl-L-methionine-dependent methyltransferases"/>
    <property type="match status" value="1"/>
</dbReference>
<dbReference type="Pfam" id="PF19213">
    <property type="entry name" value="CoV_NSP6"/>
    <property type="match status" value="1"/>
</dbReference>
<dbReference type="CDD" id="cd21723">
    <property type="entry name" value="alphaCoV_Nsp13-helicase"/>
    <property type="match status" value="1"/>
</dbReference>
<evidence type="ECO:0000256" key="39">
    <source>
        <dbReference type="ARBA" id="ARBA00023157"/>
    </source>
</evidence>
<dbReference type="InterPro" id="IPR032505">
    <property type="entry name" value="CoV_NSP4_C"/>
</dbReference>
<keyword evidence="10 53" id="KW-0489">Methyltransferase</keyword>
<dbReference type="Gene3D" id="6.10.140.2090">
    <property type="match status" value="1"/>
</dbReference>
<keyword evidence="9" id="KW-0945">Host-virus interaction</keyword>
<feature type="transmembrane region" description="Helical" evidence="57">
    <location>
        <begin position="3450"/>
        <end position="3469"/>
    </location>
</feature>
<dbReference type="InterPro" id="IPR048673">
    <property type="entry name" value="NSP13_stalk_CoV"/>
</dbReference>
<evidence type="ECO:0000259" key="65">
    <source>
        <dbReference type="PROSITE" id="PS51944"/>
    </source>
</evidence>
<dbReference type="SUPFAM" id="SSF52949">
    <property type="entry name" value="Macro domain-like"/>
    <property type="match status" value="1"/>
</dbReference>
<feature type="domain" description="AV-Nsp11N/CoV-Nsp15M" evidence="78">
    <location>
        <begin position="6319"/>
        <end position="6436"/>
    </location>
</feature>
<evidence type="ECO:0000256" key="48">
    <source>
        <dbReference type="ARBA" id="ARBA00049042"/>
    </source>
</evidence>
<evidence type="ECO:0000256" key="43">
    <source>
        <dbReference type="ARBA" id="ARBA00024600"/>
    </source>
</evidence>
<dbReference type="CDD" id="cd21712">
    <property type="entry name" value="TM_Y_alphaCoV_Nsp3_C"/>
    <property type="match status" value="1"/>
</dbReference>
<organism evidence="84 85">
    <name type="scientific">BtMf-AlphaCoV/GD2012</name>
    <dbReference type="NCBI Taxonomy" id="1503280"/>
    <lineage>
        <taxon>Viruses</taxon>
        <taxon>Riboviria</taxon>
        <taxon>Orthornavirae</taxon>
        <taxon>Pisuviricota</taxon>
        <taxon>Pisoniviricetes</taxon>
        <taxon>Nidovirales</taxon>
        <taxon>Cornidovirineae</taxon>
        <taxon>Coronaviridae</taxon>
        <taxon>Orthocoronavirinae</taxon>
        <taxon>Alphacoronavirus</taxon>
        <taxon>Minunacovirus</taxon>
        <taxon>Alphacoronavirus miniopteri</taxon>
        <taxon>Miniopterus bat coronavirus HKU8</taxon>
    </lineage>
</organism>
<evidence type="ECO:0000256" key="40">
    <source>
        <dbReference type="ARBA" id="ARBA00023200"/>
    </source>
</evidence>
<dbReference type="InterPro" id="IPR044357">
    <property type="entry name" value="NSP3_Ubl1_dom_CoV"/>
</dbReference>
<dbReference type="InterPro" id="IPR044330">
    <property type="entry name" value="NSP15_alpha_betaCoV_N"/>
</dbReference>
<comment type="catalytic activity">
    <reaction evidence="48">
        <text>a 5'-end (N(7)-methyl 5'-triphosphoguanosine)-ribonucleoside in mRNA + S-adenosyl-L-methionine = a 5'-end (N(7)-methyl 5'-triphosphoguanosine)-(2'-O-methyl-ribonucleoside) in mRNA + S-adenosyl-L-homocysteine + H(+)</text>
        <dbReference type="Rhea" id="RHEA:67020"/>
        <dbReference type="Rhea" id="RHEA-COMP:17167"/>
        <dbReference type="Rhea" id="RHEA-COMP:17168"/>
        <dbReference type="ChEBI" id="CHEBI:15378"/>
        <dbReference type="ChEBI" id="CHEBI:57856"/>
        <dbReference type="ChEBI" id="CHEBI:59789"/>
        <dbReference type="ChEBI" id="CHEBI:156461"/>
        <dbReference type="ChEBI" id="CHEBI:167609"/>
        <dbReference type="EC" id="2.1.1.57"/>
    </reaction>
</comment>
<evidence type="ECO:0000256" key="1">
    <source>
        <dbReference type="ARBA" id="ARBA00000707"/>
    </source>
</evidence>
<evidence type="ECO:0000256" key="7">
    <source>
        <dbReference type="ARBA" id="ARBA00022482"/>
    </source>
</evidence>
<dbReference type="SUPFAM" id="SSF51126">
    <property type="entry name" value="Pectin lyase-like"/>
    <property type="match status" value="1"/>
</dbReference>
<keyword evidence="12" id="KW-1130">Modulation of host ubiquitin pathway by virus</keyword>
<dbReference type="GO" id="GO:0003723">
    <property type="term" value="F:RNA binding"/>
    <property type="evidence" value="ECO:0007669"/>
    <property type="project" value="UniProtKB-KW"/>
</dbReference>
<keyword evidence="29 52" id="KW-0269">Exonuclease</keyword>
<dbReference type="InterPro" id="IPR014828">
    <property type="entry name" value="NSP7_CoV"/>
</dbReference>
<dbReference type="CDD" id="cd21689">
    <property type="entry name" value="stalk_CoV_Nsp13-like"/>
    <property type="match status" value="1"/>
</dbReference>
<dbReference type="InterPro" id="IPR036333">
    <property type="entry name" value="NSP10_sf_CoV"/>
</dbReference>
<dbReference type="CDD" id="cd23527">
    <property type="entry name" value="capping_2-OMTase_alphaCoV_Nsp16"/>
    <property type="match status" value="1"/>
</dbReference>
<dbReference type="PROSITE" id="PS51657">
    <property type="entry name" value="PSRV_HELICASE"/>
    <property type="match status" value="1"/>
</dbReference>
<feature type="transmembrane region" description="Helical" evidence="57">
    <location>
        <begin position="3474"/>
        <end position="3494"/>
    </location>
</feature>
<feature type="domain" description="Ubiquitin-like" evidence="64">
    <location>
        <begin position="891"/>
        <end position="987"/>
    </location>
</feature>
<dbReference type="GO" id="GO:0000175">
    <property type="term" value="F:3'-5'-RNA exonuclease activity"/>
    <property type="evidence" value="ECO:0007669"/>
    <property type="project" value="InterPro"/>
</dbReference>
<dbReference type="GO" id="GO:0003724">
    <property type="term" value="F:RNA helicase activity"/>
    <property type="evidence" value="ECO:0007669"/>
    <property type="project" value="UniProtKB-EC"/>
</dbReference>
<dbReference type="InterPro" id="IPR008740">
    <property type="entry name" value="Peptidase_C30_CoV"/>
</dbReference>
<evidence type="ECO:0000259" key="62">
    <source>
        <dbReference type="PROSITE" id="PS51653"/>
    </source>
</evidence>
<dbReference type="GO" id="GO:0004519">
    <property type="term" value="F:endonuclease activity"/>
    <property type="evidence" value="ECO:0007669"/>
    <property type="project" value="UniProtKB-UniRule"/>
</dbReference>
<keyword evidence="8" id="KW-0696">RNA-directed RNA polymerase</keyword>
<evidence type="ECO:0000259" key="71">
    <source>
        <dbReference type="PROSITE" id="PS51951"/>
    </source>
</evidence>
<evidence type="ECO:0000256" key="42">
    <source>
        <dbReference type="ARBA" id="ARBA00023280"/>
    </source>
</evidence>
<evidence type="ECO:0000256" key="24">
    <source>
        <dbReference type="ARBA" id="ARBA00022786"/>
    </source>
</evidence>
<dbReference type="GO" id="GO:0003968">
    <property type="term" value="F:RNA-directed RNA polymerase activity"/>
    <property type="evidence" value="ECO:0007669"/>
    <property type="project" value="UniProtKB-KW"/>
</dbReference>
<dbReference type="InterPro" id="IPR046438">
    <property type="entry name" value="NIV_2_O_MTASE"/>
</dbReference>
<dbReference type="InterPro" id="IPR044863">
    <property type="entry name" value="NIRAN"/>
</dbReference>
<dbReference type="InterPro" id="IPR047566">
    <property type="entry name" value="CoV_NSP3_Y"/>
</dbReference>
<dbReference type="InterPro" id="IPR046441">
    <property type="entry name" value="RdRp_CoV"/>
</dbReference>
<feature type="active site" evidence="52">
    <location>
        <position position="6011"/>
    </location>
</feature>
<proteinExistence type="inferred from homology"/>
<dbReference type="InterPro" id="IPR009466">
    <property type="entry name" value="NSP14_CoV"/>
</dbReference>
<comment type="catalytic activity">
    <reaction evidence="46">
        <text>ATP + H2O = ADP + phosphate + H(+)</text>
        <dbReference type="Rhea" id="RHEA:13065"/>
        <dbReference type="ChEBI" id="CHEBI:15377"/>
        <dbReference type="ChEBI" id="CHEBI:15378"/>
        <dbReference type="ChEBI" id="CHEBI:30616"/>
        <dbReference type="ChEBI" id="CHEBI:43474"/>
        <dbReference type="ChEBI" id="CHEBI:456216"/>
        <dbReference type="EC" id="3.6.4.13"/>
    </reaction>
</comment>
<dbReference type="GO" id="GO:0039520">
    <property type="term" value="P:symbiont-mediated activation of host autophagy"/>
    <property type="evidence" value="ECO:0007669"/>
    <property type="project" value="UniProtKB-KW"/>
</dbReference>
<dbReference type="SUPFAM" id="SSF56672">
    <property type="entry name" value="DNA/RNA polymerases"/>
    <property type="match status" value="1"/>
</dbReference>
<evidence type="ECO:0000256" key="53">
    <source>
        <dbReference type="PROSITE-ProRule" id="PRU01299"/>
    </source>
</evidence>
<dbReference type="SUPFAM" id="SSF144246">
    <property type="entry name" value="Coronavirus NSP10-like"/>
    <property type="match status" value="1"/>
</dbReference>
<dbReference type="CDD" id="cd21901">
    <property type="entry name" value="alpha_betaCoV_Nsp10"/>
    <property type="match status" value="1"/>
</dbReference>
<name>A0A0U1UZ20_9ALPC</name>
<dbReference type="InterPro" id="IPR044371">
    <property type="entry name" value="Macro_X_NSP3-like"/>
</dbReference>
<feature type="transmembrane region" description="Helical" evidence="57">
    <location>
        <begin position="2141"/>
        <end position="2163"/>
    </location>
</feature>
<dbReference type="InterPro" id="IPR009469">
    <property type="entry name" value="RdRp_N_CoV"/>
</dbReference>
<evidence type="ECO:0000256" key="52">
    <source>
        <dbReference type="PROSITE-ProRule" id="PRU01298"/>
    </source>
</evidence>
<keyword evidence="16" id="KW-0548">Nucleotidyltransferase</keyword>
<keyword evidence="26" id="KW-0347">Helicase</keyword>
<evidence type="ECO:0000256" key="27">
    <source>
        <dbReference type="ARBA" id="ARBA00022807"/>
    </source>
</evidence>
<dbReference type="SUPFAM" id="SSF142877">
    <property type="entry name" value="EndoU-like"/>
    <property type="match status" value="1"/>
</dbReference>
<dbReference type="Pfam" id="PF00680">
    <property type="entry name" value="RdRP_1"/>
    <property type="match status" value="1"/>
</dbReference>
<evidence type="ECO:0000259" key="78">
    <source>
        <dbReference type="PROSITE" id="PS51961"/>
    </source>
</evidence>
<dbReference type="InterPro" id="IPR043608">
    <property type="entry name" value="CoV_NSP15_M"/>
</dbReference>
<keyword evidence="11" id="KW-1090">Inhibition of host innate immune response by virus</keyword>
<dbReference type="Pfam" id="PF20632">
    <property type="entry name" value="CoV_NSP13_ZBD"/>
    <property type="match status" value="1"/>
</dbReference>
<evidence type="ECO:0000256" key="22">
    <source>
        <dbReference type="ARBA" id="ARBA00022759"/>
    </source>
</evidence>
<dbReference type="InterPro" id="IPR002589">
    <property type="entry name" value="Macro_dom"/>
</dbReference>
<dbReference type="GO" id="GO:0016829">
    <property type="term" value="F:lyase activity"/>
    <property type="evidence" value="ECO:0007669"/>
    <property type="project" value="UniProtKB-KW"/>
</dbReference>
<feature type="domain" description="(+)RNA virus helicase C-terminal" evidence="63">
    <location>
        <begin position="5389"/>
        <end position="5750"/>
    </location>
</feature>
<dbReference type="PROSITE" id="PS51442">
    <property type="entry name" value="M_PRO"/>
    <property type="match status" value="1"/>
</dbReference>
<dbReference type="Gene3D" id="3.40.220.10">
    <property type="entry name" value="Leucine Aminopeptidase, subunit E, domain 1"/>
    <property type="match status" value="1"/>
</dbReference>
<feature type="active site" evidence="54">
    <location>
        <position position="6539"/>
    </location>
</feature>
<dbReference type="InterPro" id="IPR043610">
    <property type="entry name" value="NSP6_CoV"/>
</dbReference>
<dbReference type="PANTHER" id="PTHR43788:SF16">
    <property type="entry name" value="HELICASE WITH ZINC FINGER 2"/>
    <property type="match status" value="1"/>
</dbReference>
<feature type="active site" evidence="52">
    <location>
        <position position="6006"/>
    </location>
</feature>
<dbReference type="CDD" id="cd21897">
    <property type="entry name" value="alphaCoV_Nsp9"/>
    <property type="match status" value="1"/>
</dbReference>
<feature type="domain" description="ExoN" evidence="73">
    <location>
        <begin position="5811"/>
        <end position="6025"/>
    </location>
</feature>
<dbReference type="Pfam" id="PF19212">
    <property type="entry name" value="CoV_NSP2_C"/>
    <property type="match status" value="2"/>
</dbReference>
<dbReference type="InterPro" id="IPR001205">
    <property type="entry name" value="RNA-dir_pol_C"/>
</dbReference>
<keyword evidence="21" id="KW-0688">Ribosomal frameshifting</keyword>
<comment type="catalytic activity">
    <reaction evidence="1">
        <text>Thiol-dependent hydrolysis of ester, thioester, amide, peptide and isopeptide bonds formed by the C-terminal Gly of ubiquitin (a 76-residue protein attached to proteins as an intracellular targeting signal).</text>
        <dbReference type="EC" id="3.4.19.12"/>
    </reaction>
</comment>
<dbReference type="Gene3D" id="1.10.8.1190">
    <property type="match status" value="2"/>
</dbReference>
<comment type="function">
    <text evidence="44">RNA-directed RNA polymerase that catalyzes the transcription of viral genomic and subgenomic RNAs. Acts in complex with nsp7 and nsp8 to transcribe both the minus and positive strands of genomic RNA. The kinase-like NiRAN domain of NSP12 attaches one or more nucleotides to the amino terminus of NSP9, forming a covalent RNA-protein intermediate that serves as transcription/replication primer. Subgenomic RNAs (sgRNAs) are formed by discontinuous transcription: The polymerase has the ability to pause at transcription-regulating sequences (TRS) and jump to the leader TRS, resulting in a major deletion. This creates a series of subgenomic RNAs that are replicated, transcribed and translated. In addition, Nsp12 is a subunit of the viral RNA capping enzyme that catalyzes the RNA guanylyltransferase reaction for genomic and sub-genomic RNAs. Subsequently, the NiRAN domain transfers RNA to GDP, and forms the core cap structure GpppA-RNA.</text>
</comment>
<dbReference type="Pfam" id="PF19211">
    <property type="entry name" value="CoV_NSP2_N"/>
    <property type="match status" value="1"/>
</dbReference>
<dbReference type="Gene3D" id="1.10.1840.10">
    <property type="entry name" value="main proteinase (3clpro) structure, domain 3"/>
    <property type="match status" value="1"/>
</dbReference>
<comment type="catalytic activity">
    <reaction evidence="43">
        <text>uridylyl-uridylyl-ribonucleotide-RNA = a 3'-end uridylyl-2',3'-cyclophospho-uridine-RNA + a 5'-end dephospho-ribonucleoside-RNA</text>
        <dbReference type="Rhea" id="RHEA:67732"/>
        <dbReference type="Rhea" id="RHEA-COMP:13936"/>
        <dbReference type="Rhea" id="RHEA-COMP:17334"/>
        <dbReference type="Rhea" id="RHEA-COMP:17335"/>
        <dbReference type="ChEBI" id="CHEBI:138284"/>
        <dbReference type="ChEBI" id="CHEBI:173079"/>
        <dbReference type="ChEBI" id="CHEBI:173080"/>
    </reaction>
</comment>
<dbReference type="InterPro" id="IPR043606">
    <property type="entry name" value="CoV_NSP15_N"/>
</dbReference>
<dbReference type="InterPro" id="IPR043615">
    <property type="entry name" value="NSP2_N_CoV"/>
</dbReference>
<dbReference type="GO" id="GO:0043139">
    <property type="term" value="F:5'-3' DNA helicase activity"/>
    <property type="evidence" value="ECO:0007669"/>
    <property type="project" value="TreeGrafter"/>
</dbReference>
<dbReference type="Pfam" id="PF09401">
    <property type="entry name" value="CoV_NSP10"/>
    <property type="match status" value="1"/>
</dbReference>
<keyword evidence="17 52" id="KW-0540">Nuclease</keyword>
<evidence type="ECO:0000259" key="60">
    <source>
        <dbReference type="PROSITE" id="PS51154"/>
    </source>
</evidence>
<evidence type="ECO:0000256" key="18">
    <source>
        <dbReference type="ARBA" id="ARBA00022723"/>
    </source>
</evidence>
<evidence type="ECO:0000256" key="30">
    <source>
        <dbReference type="ARBA" id="ARBA00022840"/>
    </source>
</evidence>
<feature type="domain" description="Peptidase C16" evidence="59">
    <location>
        <begin position="1812"/>
        <end position="2069"/>
    </location>
</feature>
<feature type="domain" description="Nsp12 RNA-dependent RNA polymerase" evidence="68">
    <location>
        <begin position="4574"/>
        <end position="5141"/>
    </location>
</feature>
<keyword evidence="30" id="KW-0067">ATP-binding</keyword>
<dbReference type="Proteomes" id="UP000106776">
    <property type="component" value="Segment"/>
</dbReference>
<evidence type="ECO:0000259" key="79">
    <source>
        <dbReference type="PROSITE" id="PS51962"/>
    </source>
</evidence>
<feature type="domain" description="N7-MTase" evidence="74">
    <location>
        <begin position="6034"/>
        <end position="6255"/>
    </location>
</feature>
<feature type="transmembrane region" description="Helical" evidence="57">
    <location>
        <begin position="2274"/>
        <end position="2295"/>
    </location>
</feature>
<feature type="active site" evidence="54">
    <location>
        <position position="6483"/>
    </location>
</feature>
<dbReference type="InterPro" id="IPR047912">
    <property type="entry name" value="Nsp13_helicase_alphaCoV"/>
</dbReference>
<dbReference type="PROSITE" id="PS51950">
    <property type="entry name" value="COV_NSP8"/>
    <property type="match status" value="1"/>
</dbReference>
<dbReference type="PROSITE" id="PS51960">
    <property type="entry name" value="COV_NSP15_NTD"/>
    <property type="match status" value="1"/>
</dbReference>
<dbReference type="InterPro" id="IPR037204">
    <property type="entry name" value="NSP7_sf_CoV"/>
</dbReference>
<keyword evidence="31" id="KW-1043">Host membrane</keyword>
<dbReference type="InterPro" id="IPR043477">
    <property type="entry name" value="Peptidase_C30_dom3_CoV"/>
</dbReference>
<evidence type="ECO:0000256" key="51">
    <source>
        <dbReference type="PROSITE-ProRule" id="PRU01296"/>
    </source>
</evidence>
<feature type="domain" description="Nsp9 ssRNA-binding" evidence="71">
    <location>
        <begin position="3969"/>
        <end position="4078"/>
    </location>
</feature>
<dbReference type="InterPro" id="IPR046436">
    <property type="entry name" value="NIV_EXON"/>
</dbReference>
<dbReference type="Pfam" id="PF20633">
    <property type="entry name" value="CoV_NSP13_stalk"/>
    <property type="match status" value="1"/>
</dbReference>
<evidence type="ECO:0000259" key="63">
    <source>
        <dbReference type="PROSITE" id="PS51657"/>
    </source>
</evidence>
<comment type="similarity">
    <text evidence="6 50">Belongs to the coronaviruses polyprotein 1ab family.</text>
</comment>
<dbReference type="InterPro" id="IPR029063">
    <property type="entry name" value="SAM-dependent_MTases_sf"/>
</dbReference>
<dbReference type="SUPFAM" id="SSF50494">
    <property type="entry name" value="Trypsin-like serine proteases"/>
    <property type="match status" value="1"/>
</dbReference>
<comment type="catalytic activity">
    <reaction evidence="47">
        <text>ATP + H2O = ADP + phosphate + H(+)</text>
        <dbReference type="Rhea" id="RHEA:13065"/>
        <dbReference type="ChEBI" id="CHEBI:15377"/>
        <dbReference type="ChEBI" id="CHEBI:15378"/>
        <dbReference type="ChEBI" id="CHEBI:30616"/>
        <dbReference type="ChEBI" id="CHEBI:43474"/>
        <dbReference type="ChEBI" id="CHEBI:456216"/>
        <dbReference type="EC" id="3.6.4.12"/>
    </reaction>
</comment>
<feature type="domain" description="Ubiquitin-like" evidence="65">
    <location>
        <begin position="1750"/>
        <end position="1805"/>
    </location>
</feature>
<dbReference type="GO" id="GO:0039694">
    <property type="term" value="P:viral RNA genome replication"/>
    <property type="evidence" value="ECO:0007669"/>
    <property type="project" value="InterPro"/>
</dbReference>
<evidence type="ECO:0000259" key="75">
    <source>
        <dbReference type="PROSITE" id="PS51955"/>
    </source>
</evidence>
<evidence type="ECO:0000256" key="34">
    <source>
        <dbReference type="ARBA" id="ARBA00022931"/>
    </source>
</evidence>
<dbReference type="GO" id="GO:0039648">
    <property type="term" value="P:symbiont-mediated perturbation of host ubiquitin-like protein modification"/>
    <property type="evidence" value="ECO:0007669"/>
    <property type="project" value="UniProtKB-KW"/>
</dbReference>
<feature type="binding site" evidence="53">
    <location>
        <begin position="6069"/>
        <end position="6075"/>
    </location>
    <ligand>
        <name>S-adenosyl-L-methionine</name>
        <dbReference type="ChEBI" id="CHEBI:59789"/>
    </ligand>
</feature>
<accession>A0A0U1UZ20</accession>
<evidence type="ECO:0000256" key="6">
    <source>
        <dbReference type="ARBA" id="ARBA00008087"/>
    </source>
</evidence>
<keyword evidence="28 55" id="KW-0862">Zinc</keyword>
<dbReference type="GO" id="GO:0004843">
    <property type="term" value="F:cysteine-type deubiquitinase activity"/>
    <property type="evidence" value="ECO:0007669"/>
    <property type="project" value="UniProtKB-EC"/>
</dbReference>
<dbReference type="GO" id="GO:0004482">
    <property type="term" value="F:mRNA 5'-cap (guanine-N7-)-methyltransferase activity"/>
    <property type="evidence" value="ECO:0007669"/>
    <property type="project" value="InterPro"/>
</dbReference>
<dbReference type="InterPro" id="IPR044309">
    <property type="entry name" value="NSP5_Mpro_alphaCoV"/>
</dbReference>
<keyword evidence="35" id="KW-0693">Viral RNA replication</keyword>
<feature type="region of interest" description="Y4" evidence="55">
    <location>
        <begin position="2533"/>
        <end position="2634"/>
    </location>
</feature>
<evidence type="ECO:0000256" key="10">
    <source>
        <dbReference type="ARBA" id="ARBA00022603"/>
    </source>
</evidence>
<evidence type="ECO:0000256" key="32">
    <source>
        <dbReference type="ARBA" id="ARBA00022876"/>
    </source>
</evidence>
<keyword evidence="32" id="KW-1127">Modulation of host ubiquitin pathway by viral deubiquitinase</keyword>
<dbReference type="GO" id="GO:0006508">
    <property type="term" value="P:proteolysis"/>
    <property type="evidence" value="ECO:0007669"/>
    <property type="project" value="UniProtKB-KW"/>
</dbReference>
<feature type="domain" description="Nsp4C" evidence="66">
    <location>
        <begin position="3015"/>
        <end position="3110"/>
    </location>
</feature>
<evidence type="ECO:0000256" key="55">
    <source>
        <dbReference type="PROSITE-ProRule" id="PRU01336"/>
    </source>
</evidence>
<feature type="domain" description="Nidovirus-type SAM-dependent 2'-O-MTase" evidence="75">
    <location>
        <begin position="6597"/>
        <end position="6893"/>
    </location>
</feature>
<dbReference type="InterPro" id="IPR046440">
    <property type="entry name" value="AV_NSP11N_COV_NSP15M"/>
</dbReference>
<dbReference type="PANTHER" id="PTHR43788">
    <property type="entry name" value="DNA2/NAM7 HELICASE FAMILY MEMBER"/>
    <property type="match status" value="1"/>
</dbReference>
<dbReference type="CDD" id="cd21473">
    <property type="entry name" value="cv_Nsp4_TM"/>
    <property type="match status" value="1"/>
</dbReference>
<feature type="domain" description="RdRp Nsp8 cofactor" evidence="70">
    <location>
        <begin position="3775"/>
        <end position="3968"/>
    </location>
</feature>
<dbReference type="Pfam" id="PF16348">
    <property type="entry name" value="CoV_NSP4_C"/>
    <property type="match status" value="1"/>
</dbReference>
<feature type="transmembrane region" description="Helical" evidence="57">
    <location>
        <begin position="2641"/>
        <end position="2658"/>
    </location>
</feature>
<evidence type="ECO:0000256" key="35">
    <source>
        <dbReference type="ARBA" id="ARBA00022953"/>
    </source>
</evidence>
<feature type="active site" evidence="52">
    <location>
        <position position="5930"/>
    </location>
</feature>
<dbReference type="InterPro" id="IPR044369">
    <property type="entry name" value="NSP6_alphaCoV"/>
</dbReference>
<dbReference type="GO" id="GO:0075523">
    <property type="term" value="P:viral translational frameshifting"/>
    <property type="evidence" value="ECO:0007669"/>
    <property type="project" value="UniProtKB-KW"/>
</dbReference>
<keyword evidence="33 51" id="KW-0694">RNA-binding</keyword>
<keyword evidence="19" id="KW-0677">Repeat</keyword>
<feature type="active site" evidence="52">
    <location>
        <position position="5829"/>
    </location>
</feature>
<evidence type="ECO:0000259" key="59">
    <source>
        <dbReference type="PROSITE" id="PS51124"/>
    </source>
</evidence>
<dbReference type="InterPro" id="IPR042515">
    <property type="entry name" value="NSP15_N_CoV"/>
</dbReference>
<evidence type="ECO:0000256" key="45">
    <source>
        <dbReference type="ARBA" id="ARBA00043928"/>
    </source>
</evidence>
<dbReference type="CDD" id="cd21731">
    <property type="entry name" value="alphaCoV_PLPro"/>
    <property type="match status" value="1"/>
</dbReference>
<keyword evidence="39" id="KW-1015">Disulfide bond</keyword>
<dbReference type="InterPro" id="IPR043609">
    <property type="entry name" value="NendoU_nidovirus"/>
</dbReference>
<dbReference type="PROSITE" id="PS51154">
    <property type="entry name" value="MACRO"/>
    <property type="match status" value="1"/>
</dbReference>
<dbReference type="Gene3D" id="3.40.50.11580">
    <property type="match status" value="1"/>
</dbReference>
<dbReference type="PROSITE" id="PS51962">
    <property type="entry name" value="COV_NSP1"/>
    <property type="match status" value="1"/>
</dbReference>
<dbReference type="CDD" id="cd21588">
    <property type="entry name" value="alphaCoV_RdRp"/>
    <property type="match status" value="1"/>
</dbReference>
<dbReference type="InterPro" id="IPR043472">
    <property type="entry name" value="Macro_dom-like"/>
</dbReference>
<keyword evidence="15 57" id="KW-0812">Transmembrane</keyword>
<dbReference type="SUPFAM" id="SSF52540">
    <property type="entry name" value="P-loop containing nucleoside triphosphate hydrolases"/>
    <property type="match status" value="1"/>
</dbReference>
<dbReference type="InterPro" id="IPR043174">
    <property type="entry name" value="NSP15_middle_sf"/>
</dbReference>
<evidence type="ECO:0000259" key="64">
    <source>
        <dbReference type="PROSITE" id="PS51943"/>
    </source>
</evidence>
<dbReference type="InterPro" id="IPR044322">
    <property type="entry name" value="NSP15_M_alpha_beta_CoV"/>
</dbReference>
<evidence type="ECO:0000256" key="50">
    <source>
        <dbReference type="PROSITE-ProRule" id="PRU01294"/>
    </source>
</evidence>
<evidence type="ECO:0000256" key="14">
    <source>
        <dbReference type="ARBA" id="ARBA00022679"/>
    </source>
</evidence>
<evidence type="ECO:0000259" key="74">
    <source>
        <dbReference type="PROSITE" id="PS51954"/>
    </source>
</evidence>
<dbReference type="PROSITE" id="PS51958">
    <property type="entry name" value="NENDOU"/>
    <property type="match status" value="1"/>
</dbReference>
<dbReference type="GO" id="GO:0005524">
    <property type="term" value="F:ATP binding"/>
    <property type="evidence" value="ECO:0007669"/>
    <property type="project" value="UniProtKB-KW"/>
</dbReference>
<dbReference type="InterPro" id="IPR050534">
    <property type="entry name" value="Coronavir_polyprotein_1ab"/>
</dbReference>
<evidence type="ECO:0000256" key="20">
    <source>
        <dbReference type="ARBA" id="ARBA00022741"/>
    </source>
</evidence>
<feature type="transmembrane region" description="Helical" evidence="57">
    <location>
        <begin position="3419"/>
        <end position="3438"/>
    </location>
</feature>
<dbReference type="InterPro" id="IPR049894">
    <property type="entry name" value="COV_NSP3_3ECTO"/>
</dbReference>
<feature type="region of interest" description="Y1" evidence="55">
    <location>
        <begin position="2295"/>
        <end position="2385"/>
    </location>
</feature>
<dbReference type="InterPro" id="IPR018995">
    <property type="entry name" value="RNA_synth_NSP10_CoV"/>
</dbReference>
<dbReference type="InterPro" id="IPR043611">
    <property type="entry name" value="CoV_NSP3_C"/>
</dbReference>
<dbReference type="InterPro" id="IPR041679">
    <property type="entry name" value="DNA2/NAM7-like_C"/>
</dbReference>
<keyword evidence="36 57" id="KW-1133">Transmembrane helix</keyword>
<reference evidence="84 85" key="1">
    <citation type="journal article" date="2016" name="Sci. China Life Sci.">
        <title>Genetic diversity of coronaviruses in Miniopterus fuliginosus bats.</title>
        <authorList>
            <person name="Du J."/>
            <person name="Yang L."/>
            <person name="Ren X."/>
            <person name="Zhang J."/>
            <person name="Dong J."/>
            <person name="Sun L."/>
            <person name="Zhu Y."/>
            <person name="Yang F."/>
            <person name="Zhang S."/>
            <person name="Wu Z."/>
            <person name="Jin Q."/>
        </authorList>
    </citation>
    <scope>NUCLEOTIDE SEQUENCE [LARGE SCALE GENOMIC DNA]</scope>
    <source>
        <strain evidence="84">BtMf-GD2012</strain>
    </source>
</reference>
<dbReference type="SUPFAM" id="SSF101816">
    <property type="entry name" value="Replicase NSP9"/>
    <property type="match status" value="1"/>
</dbReference>
<dbReference type="InterPro" id="IPR046443">
    <property type="entry name" value="a/bCoV_NSP1_glob"/>
</dbReference>
<evidence type="ECO:0000313" key="84">
    <source>
        <dbReference type="EMBL" id="AIA62211.1"/>
    </source>
</evidence>
<dbReference type="CDD" id="cd21826">
    <property type="entry name" value="alphaCoV_Nsp7"/>
    <property type="match status" value="1"/>
</dbReference>
<feature type="active site" evidence="52">
    <location>
        <position position="5831"/>
    </location>
</feature>
<feature type="transmembrane region" description="Helical" evidence="57">
    <location>
        <begin position="2900"/>
        <end position="2921"/>
    </location>
</feature>
<dbReference type="Pfam" id="PF05409">
    <property type="entry name" value="Peptidase_C30"/>
    <property type="match status" value="1"/>
</dbReference>
<dbReference type="Gene3D" id="3.30.160.820">
    <property type="entry name" value="Nsp15 N-terminal domain-like"/>
    <property type="match status" value="1"/>
</dbReference>
<feature type="domain" description="NendoU" evidence="76">
    <location>
        <begin position="6453"/>
        <end position="6593"/>
    </location>
</feature>
<keyword evidence="20" id="KW-0547">Nucleotide-binding</keyword>
<dbReference type="Pfam" id="PF20631">
    <property type="entry name" value="CoV_NSP13_1B"/>
    <property type="match status" value="1"/>
</dbReference>
<dbReference type="InterPro" id="IPR027351">
    <property type="entry name" value="(+)RNA_virus_helicase_core_dom"/>
</dbReference>
<dbReference type="PROSITE" id="PS51124">
    <property type="entry name" value="PEPTIDASE_C16"/>
    <property type="match status" value="2"/>
</dbReference>
<keyword evidence="37" id="KW-1072">Activation of host autophagy by virus</keyword>
<dbReference type="InterPro" id="IPR036499">
    <property type="entry name" value="NSP9_sf_CoV"/>
</dbReference>
<evidence type="ECO:0000256" key="17">
    <source>
        <dbReference type="ARBA" id="ARBA00022722"/>
    </source>
</evidence>
<dbReference type="InterPro" id="IPR043178">
    <property type="entry name" value="PLpro_thumb_sf_CoV"/>
</dbReference>
<evidence type="ECO:0000259" key="72">
    <source>
        <dbReference type="PROSITE" id="PS51952"/>
    </source>
</evidence>
<evidence type="ECO:0000256" key="33">
    <source>
        <dbReference type="ARBA" id="ARBA00022884"/>
    </source>
</evidence>
<dbReference type="CDD" id="cd21514">
    <property type="entry name" value="alphaCoV_Nsp2_HCoV-229E-like"/>
    <property type="match status" value="1"/>
</dbReference>
<dbReference type="Pfam" id="PF13604">
    <property type="entry name" value="AAA_30"/>
    <property type="match status" value="1"/>
</dbReference>
<keyword evidence="40" id="KW-1035">Host cytoplasm</keyword>
<feature type="transmembrane region" description="Helical" evidence="57">
    <location>
        <begin position="3517"/>
        <end position="3535"/>
    </location>
</feature>
<dbReference type="GO" id="GO:0044220">
    <property type="term" value="C:host cell perinuclear region of cytoplasm"/>
    <property type="evidence" value="ECO:0007669"/>
    <property type="project" value="UniProtKB-SubCell"/>
</dbReference>
<evidence type="ECO:0000256" key="9">
    <source>
        <dbReference type="ARBA" id="ARBA00022581"/>
    </source>
</evidence>
<dbReference type="InterPro" id="IPR043502">
    <property type="entry name" value="DNA/RNA_pol_sf"/>
</dbReference>
<evidence type="ECO:0000259" key="77">
    <source>
        <dbReference type="PROSITE" id="PS51960"/>
    </source>
</evidence>
<dbReference type="PROSITE" id="PS51949">
    <property type="entry name" value="COV_NSP7"/>
    <property type="match status" value="1"/>
</dbReference>
<dbReference type="Pfam" id="PF08710">
    <property type="entry name" value="CoV_NSP9"/>
    <property type="match status" value="1"/>
</dbReference>
<evidence type="ECO:0000256" key="37">
    <source>
        <dbReference type="ARBA" id="ARBA00023050"/>
    </source>
</evidence>
<feature type="active site" evidence="54">
    <location>
        <position position="6498"/>
    </location>
</feature>
<evidence type="ECO:0000256" key="2">
    <source>
        <dbReference type="ARBA" id="ARBA00001936"/>
    </source>
</evidence>
<evidence type="ECO:0000259" key="80">
    <source>
        <dbReference type="PROSITE" id="PS51989"/>
    </source>
</evidence>
<dbReference type="InterPro" id="IPR044401">
    <property type="entry name" value="NSP15_NendoU_CoV"/>
</dbReference>
<feature type="transmembrane region" description="Helical" evidence="57">
    <location>
        <begin position="3580"/>
        <end position="3598"/>
    </location>
</feature>
<feature type="region of interest" description="ZF2" evidence="55">
    <location>
        <begin position="2345"/>
        <end position="2355"/>
    </location>
</feature>
<dbReference type="CDD" id="cd21167">
    <property type="entry name" value="M_alpha_beta_cv_Nsp15-like"/>
    <property type="match status" value="1"/>
</dbReference>
<evidence type="ECO:0000256" key="16">
    <source>
        <dbReference type="ARBA" id="ARBA00022695"/>
    </source>
</evidence>
<evidence type="ECO:0000256" key="36">
    <source>
        <dbReference type="ARBA" id="ARBA00022989"/>
    </source>
</evidence>
<dbReference type="Gene3D" id="2.40.10.10">
    <property type="entry name" value="Trypsin-like serine proteases"/>
    <property type="match status" value="2"/>
</dbReference>
<dbReference type="Gene3D" id="3.40.50.300">
    <property type="entry name" value="P-loop containing nucleotide triphosphate hydrolases"/>
    <property type="match status" value="2"/>
</dbReference>
<feature type="transmembrane region" description="Helical" evidence="57">
    <location>
        <begin position="3610"/>
        <end position="3632"/>
    </location>
</feature>
<dbReference type="Pfam" id="PF06471">
    <property type="entry name" value="CoV_ExoN"/>
    <property type="match status" value="1"/>
</dbReference>
<keyword evidence="41" id="KW-0456">Lyase</keyword>
<evidence type="ECO:0000259" key="58">
    <source>
        <dbReference type="PROSITE" id="PS50507"/>
    </source>
</evidence>
<keyword evidence="38 57" id="KW-0472">Membrane</keyword>
<evidence type="ECO:0000259" key="76">
    <source>
        <dbReference type="PROSITE" id="PS51958"/>
    </source>
</evidence>
<dbReference type="InterPro" id="IPR009003">
    <property type="entry name" value="Peptidase_S1_PA"/>
</dbReference>
<dbReference type="InterPro" id="IPR047570">
    <property type="entry name" value="NSP12_IF_CoV"/>
</dbReference>
<dbReference type="InterPro" id="IPR044385">
    <property type="entry name" value="NSP2_HCoV-229E-like"/>
</dbReference>
<dbReference type="PROSITE" id="PS51948">
    <property type="entry name" value="COV_NSP12_RDRP"/>
    <property type="match status" value="1"/>
</dbReference>
<dbReference type="Pfam" id="PF08717">
    <property type="entry name" value="CoV_NSP8"/>
    <property type="match status" value="1"/>
</dbReference>
<evidence type="ECO:0000256" key="4">
    <source>
        <dbReference type="ARBA" id="ARBA00004407"/>
    </source>
</evidence>
<sequence>MGSNHLTLAFASDSEISASGCSTREEAVSRYSEAAIYGFENCRFVASGLQEIVDGVSADDYVLCFSGVTTLRAFVGKYGDRPRNLRGWLLFSNCNYFLEEIDVIFGSGGGDAGPVYVDNYMCGANGKPVLPADVWVFQDYFGDETELIVNGVKHVKVWHVTRTDIPYQFQSLGAIESIEWLTDIPHTLRSGSKLSAARAVKHSKNVVLSEPLKTLYQACGSPFVTNGSTLREAVPKPVFAHAYVACKCGRKSWSVGDWSGYKSTCCGVFGKPQCVVFGEVVPGDVFITTSSVGSGTRYYNGLTVKHVVTVDGLACWRVLKTQSVDGLTATPSFDDYSDAAFDCCVYHNNTQLAVAYKMGLLSGNFDETVIDGVLAGAIDVGSAVLDVIDRICDAQPWFIQKFGALFESAWAAFVATLKKIPALSSELVQLCSALQKAILTVRDGVIDFYVENVAPKFAAAVEAFKTLVVGVFDFSVDTYKVVGETFKRVGDYVLLGNAVAKLVTTKVKGVRQAGAKKVTFATPVIGVAKRVTSTRTEIDSVQLVACASTPLVENGCTVIVDGIAFFKSGGVYRLMADTDLVYETPVYCQQATCKPVFKCAKPDGFPDVTSVNPDTLAHEVKKILGGIARPFDKYTCSVINGECQVDHSYNFKAPAYITDKQQFVMLCKDFVVDAKFEEFYVKALEAKSLDGFEPYYEAFTIFKGELKCPAELIELDDGGLFNTFIKTVNSAYDFVKNLKVSVTVKGVICTAAKRFKRWANALAKIYTEFITGACKTVVIGGLEFAYYCFAKPAIALGDIFVRVSKNALSAFNRPTEAGAVDALVFEGGDIETVCSRVQFDTVALEPVQEVPVPSDGYVAVVDGYTFFTDGTHYFPTGLSRCYTTCFKRGGGTVEFSEVVEVKEIDPVYKVRLEYEFEDENIAIVCKKAIGKTITFEGTDWSEFEQTLINAVSVVGEFVDLPDFYVYDEEGGTDLSKVVMVSQWPLKSSPEPQNFDPSPLAAFVVSCGLECDFSGCDDPVSCFQTVEGASLCISMERSCKCGIDQAVCEGFYVPVKPCASIDTCDECGCDRISTITSMVGTGFVDFCDNPVVPFDCVECGFGGYNGVCFVNVDVAIPPPEDLPPPPEPEPEPPVDAVQEVAEALSFIVDEPSAFVDPFKFEYYDHAGVRVLKQEVNNCWVASTLVQLQLYGFDSDAMSLFKAGSVSPMVRRCYEAVGAIRGSLGDVSQCLEKLLSDSHTMFMTFDVKCDCGASVAEMSGAVFRFMPTRDSFNYGACPTCRSVMVYKIKSMQGTGFFCQDPKPFNTARSLVRPVSASVYSGRTDGGHYKTNIYDARVCVDGFGVTSITTGNVNVILLRDASYGLVETVPAVVNDVVTTTVESVTSAVTPSVEPFATFGSVEFYHGDVKALAALPCDFVVNAANENLQHAGGVAKAINDLTGGVLQRLSDDYTRANGKVKVGCGVMLECPLRVFNVVGPRKGKHARSLLVKCYKSVLSNPGVPLTPLVSVGIFGVPLSDSFIALTSVVGERRVLCFCYSDTERKAILKLIEQRSSVEQPTVSTVPPTADVEVAPVVQCVSETEAATVAMDVVAEPQPTEVIVTQPCVPEALEVVGSVTYYPVDVGVVGVRPDNIILHTTQDLGLCAFGKLLDEQACGALSASIDAYKQNTAVVPPGNIVTFKCEGQPTVVLAVFPPADDAAYLKNVKRTVSKLAKLKGVSVSTFSTVDVHKRLLAFVKLFCVASMDIVGDVHTTPSVVKVTEDGRTVKDVVVSTTTTAGDQLGPCAVEGASLTTSVVTDVVNSVVAVAPNVDWDSHYGFKDAGTFHVLDHSAYAYDSDFVDGKRALAGSDNNCWVNATCLQLQFAGVEFLSKGVTAMWNEFLTGDVARFVHWLYWLNGASKGDLGDVETTLNLVAKHAKPKGCVTIEKTTVDGCCVSEKRVNSLVVNASVLRQGVGDGYCQHGNEYIIRVSRVEGTAIIVNVGDPSVKAPNLLISGTAYTAFSGPIDAGHYRVYCSATSKVFDGKNIVGGDLCNLAVTSVVVVNKFFKAEVCNAKSSEPTAVKIMSKLDDASDKFFTAGDVVSHNIANSVVWFFTMLSILFKAFKTRDFKVFALAPERTGIIFTRSLKYNIKAARDMLKRKQKWVFWFLKFCLLLYTAYAVLFMFIRFGPPNETLCKDHVDGYANSTFVKDDYCNSALCRVCLFGYQELADLPHTNVVWRHVGMPLFVNWMPLFYLAFLFIFGGFVTKGFVLYFVAQYVNAFGVHFGMQDLFWPLHLIPFSTFGDEMVVLFLVGRFLMFVKHVCFGCDKASCVACSKSARLTRVPMQTIVCGANKSFYVTANGGKNFCSRHNFFCVNCDSHGPGNTFINEVVARELSNVVKSSVKPTDVAYLEVDKVEFNDGFYYLYSGETFWRYNFDITDNKYSCKEALKSCNVLSDFIVYNDAGSNITQVRNACVYFSQLLCKPIKLVNASLLSTLNVDFNGALHSAFVNVLSDSFSKDLSNCSTMNECKQALGFEVSDDEFLNGVSDAHRYNVLLSDTSCNNLVTSYAKPEEKLSVHDLGTCMRFGAKVVNHNVLIKENVPVVWLASEFHLLSEEGRKYIVKTTKAKGVTFLLTFNSNPMQLNIPSTSIVNKRAAGVGSKFFWWVCLAIVAFFLLLNASEFGYVATSFEDFGFKYIEHGVLKDFDGPLSCVHNVFDNFNAWHEARYGVVPINRRICPIVVGTIDNIRFVPNVPSGIVLIGKTLVFAVKAVFTETGNCFNLNGLTTLGSCIFNSACTNMDGLGGPATYCYKEGLFENSKLYSDLVPHSHYKLEDGNFIKLPETLARGLGFVTIKTMETTYCRVGECLDSKAGVCFGLDRFFVYNTEFGGDYICGSGFLSFFRNVLSIFTSSFSVMALSGQVMFNCIVAAIAVVVCFLVIKFKRMFGDLSMGVCTVVAVVLINNVSYIITQNMLFMFLYAIFYFLAVKGLKYAWIWHIGYVVAYFTLAPWFLVAWYLGATAVDVLPAILKLKISTQLFEGDKFVGTFETAAYGTFVLDMRSYEKLVNSMPMDKIKQYAATYNKYKYYSGSASEADYRCACFAHLAKALLAYADNHQDLLYTPPSVSYNSTLQSGLKKMAQPSGIVEKCVVRVCYGNMTLNGLWLGDIVVCPRHVMASSTTNTIDYDYEYSMMRLHNFSVSVGNVFLGVNGVTMKGVNLHIKVNQSNPHTPKHTFRTLKPGDSFNILACYDGTPAGVYGITMRPNYTIRGSFINGACGSPGYNVVNGNVEFCYLHQLELGSGCHVGSNFDGVMYGNFQDQPSLQIEGADQLVTPNVVAFLYGALLNGVNWFVSPERLSVEAFNEWAHNNGFTDMSGAECFTMLAAKTGVDVQRVLASIQKIAKSFGGRNILGFTSLTDEFTAAEVIKQMYGVNLQSRKLPSVFNNIMLVGVFWFMFISEMLYYTSSYWIKPDLITPIFIILFAIAVFLTAFVKHKVLFLYTFLVPGIVITATSNLAWDCYVRDLLAKYLDYHMSIFNMDIQGVFNIAACFMVNALHTWRYMRSGYTTRVTYVVSLIVSVYNYWYVGDALSLAMMLLLNVNNNWYIGACAYRFVLIVANYMNPAVIGFLGSFKVIMFLYVAVGYLCCIYYGILYWLNKFFKCTLGVYDFKVSAAEFKYMVANDLRAPCGVFDSLLLSFRLMGIGGEKTIKISTVQSKLTEIKCTNVVLMGVLTSMNIEANSKDWAFCVDLHNKINLSTDAEKAMEYLLALLTFFLSRQKDFNCTELLDSYFADSSILQSVASTFVNMPSFIAYETARQNYEDATNNGSSPQLVKQLKRAMNIAKAEFDHEAAVQRKIQRMAEQAASQMYKEARAVNRKSKVISSMHALLFGMLRKLDMSAIDTILNLARGGVVPLNIIPAACATKLVVVASDHESFTRVYQQGAVHYAGAVWTLSEVKDNDGKPVHVKEITKDNTALTWPLVLNCERVVKLQNNEIIPGKLKQRPVKGEGDGGVAADGKALYNTEGGRTFMYAFVADKPDLKVVKWEFEGGCNTIELEPPCRFAVSNSNGTTSIKYLYFVKNLNTLRRGAVLGYIGATVRLQAGTQTELVANSSLLTMCSFAVDPKKCYLDAVKNGVKPVTNCVKMLSNGSGTGQAVTVGVEANTNQDSYGGASVCLYCRAHIDHPSMDGFCQFKGRYVQVPIGTVDPIRYCLENDICKVCHCWLNNGCTCDRTTVVQSLDNNYLNRVRGSSAARLEPCNGTEPEHVIRAFDIYNKDVACIGKFVKVNCVRFKNADKHDAFYVVKRCTKSVMEHEQSIYDALKDCGAVSPHDFFVWKDGRSVYGNIARHDLTKYTMMDLVHALRNFDEKNCETFKEILVISGACDSSYFDNKNWYDPVENEDIHRVYAKLGCVVANAMLKCVALCDAMVAKGVVGVLTLDNQDLNGNFYDFGDFTIGIPGVGVPLATSYYSYLMPVMGMTNCLARECFVKSEIFGSDFKTYDLLEYDFTEHKLGLFNKYFKHWDLDYHPNCSDCYDEMCVIHCANFNTLFATTIPDTSFGPLCRKVFIDGVPVVTTAGYHFKQLGLVWNKDLNTHSTRLTINELLRFVTDPALLVASSPALFDQRTVCFSVAALGTGLTKQTVKPGHFNKEFYDFLCAQGFFDEGSELTLKHFFFAQKGDAAIRDFDFYRYNRPTVLDICQARVAYHVVKRYFDIYEGGCIAARDVVVTNLNKSAGYPLNKFGKASLYYESLSYEEQDALYALTKRNVLPTMTQLNLKYAISGKERARTVGGVSLLSTMTTRQFHQKHLKSIVNTRNATVVIGTTKFYGGWDNMLRNLMDGVDNACLMGWDYPKCDRALPNMIRMISAMILGSKHVNCCTNSDRYYRLCNELAQVLTEVVYSNGGFYMKPGGTTSGDATTAYANSVFNIFQAVSANINRILGINSNTCNNLAVKSLQRMLYDNCYRSSAVDPGFVDTFYGYLRKHFSMMILSDDGVVCYNKEYASLGYVADINAFKATLYYQNNVFMSTSKCWVEEDLTKGPHEFCSQHTMQIVDGDGTYYLPYPDPSRILSAGVFVDDVIKTDAVVLLERYVSLAIDAYPLSKHPNPEYRKVFYVLLDWVKHLNNTLNQGVLESFSVTLLEDASSKFWDESFYANLYEKSAVLQAAGLCVVCNSQTVLRCGDCLRRPMLCTKCAYDHVVGTNHKFILAITPYVCNAAGCAVNDVTKLYLGGLSYYCVDHKPQLSFPLCSGGNVFGLYKNSATGSPDVEVFNTLATSDWTDAKDYRLANEVKDSLRLFAAETVKAKEECVKSSYAAATLKEIIGPKELLLSWEPGKIKPPLNRNSVFTCFQVTKDSKFQVGEFTFEKLDYGSDTVCYKSTATCKLQPGMIFVLTSHNIQPLRAPTIANQERYAAICKLKPTFNISDAYSTLVPYYQMIGRQKITTIQGPPGSGKSHCVIGLGLYYPGARIVFAACSHAAVDSLCVKASTTYVVEHCTRIIPARARVECFSGFKANNNSAQYIFSTVNALPECTADIVVIDEVSMCTNYDLSIVNQRVAYKHIVYVGDPQQLPAPRTMITRGVLEPKDYNVVTQRMCAVGPDVFLHKCYRCPAEIVKTVSELVYENKFVPVHSESKQCFKIFCKGAVQVDNGSSINRRQLEVVKMFLAKNPSWSKAVFISPYNSQNYVASRSLGLQIQTVDSSQGSEYDYVIFAQTSDTAHACNINRFNVAITRAKKGIFCIMCDKLLYEALKFFEVKLTDLQAGDTCGLFKDCSKFDDPPLPPSHAPTYVALSDRFKTEGDLAVQIGSKTPCTYERVISFMGFRFDLNIPGYHTLFCTRDFAMRHVRGWLGMDVEGAHVCGSNVGTNVPLQIGFSNGVDFVVNPEGCVMTNVNDVIAPVKARAPPGEQFAHLIPLMRRGQPWTVIRKRIVQMCCDYVSPSSDILIFVLWAGGLELTTMRYFVKVGPRCDCHCGKVATCYNSAEHAFYCFRHALGCDYLYNPYVIDIQQWGYTGSLSSNHHEHCNVHRNEHVASGDAIMTRCLAIYDCFVKNVDWSITYPFIGNEAAINRSGRIVQSHVVKAALKVYNPKAIHDIGNPKGIRCAVTDASWYCYDKNPISSNVKTLEYDYLVHGQFDGLCLFWNCNVDMYPEFSVVCRFDTRCKSAFNLEGVNGGSLYVNNHAFHTPAFDKRAFAKLKAIPFFFYDDGECDSCQGSINYVPLHASNCVTRCNIGGAVCSKHANMYYAYVNAYNTFTQAGFTIWVPNSFDVYNLWQTLVTPKLQSLENVAFNLVKHGSFIGVDGELPVAIVSDKVFVREGTVDNVLFVNKTTLPTNVAFELYAKRKTGNTPSLTILRNLGVTRTYKFVLWDYEAERPFTSYTKDVCGYTDFDADVCTCYDNSIAGSFERFSMCRDGVLISTSAVKKLSAIKLNYGYLNGEPVTTSEDKPITWYFYVRKDGQFLDQCDSIFTQGRSAENFVPRTQMETDFLELDMGLFISKYGLENFAFEHIVYGDVSKTTLGGLHLLISQVRLSKMGILKVEEFVHTGDSSLRCASVTYVDNPSSKMVCSYMDILLDDFVTLLKTLDLSVVSKVHEVIVDCKVYRWMLWCKDRKVQTFYPQLQSAEWKCGYSMPSLYKIQRMCLEPCNLYNYGASIKLPDGIMFNVVKYTQLCQYLNSTTMCVPHNMRVLHLGAGSDKGVAPGTTVLRRWLPDDAVIVDNDVNDYVSDADMSVVGDCTTLYLQDKFDLVISDMYDGRIKHIDGENVSKDGFFVYLNGVITEKLALGGSVAIKITEHSWNKRTYELIQKFAYWTLFCTSVNTSSSEAFLIGVNYLGDLNTTPIVDGNVMHANYIFWRNSTIMAMSYNSVLDLSKFECRHKATVVIALKDTDLSEVIVGLIRNGKLLIRKNGSVCGYGNSLVSTK</sequence>
<dbReference type="CDD" id="cd21875">
    <property type="entry name" value="PEDV-like_alphaCoV_Nsp1"/>
    <property type="match status" value="1"/>
</dbReference>
<keyword evidence="23 49" id="KW-0863">Zinc-finger</keyword>
<dbReference type="GO" id="GO:0008270">
    <property type="term" value="F:zinc ion binding"/>
    <property type="evidence" value="ECO:0007669"/>
    <property type="project" value="UniProtKB-UniRule"/>
</dbReference>
<dbReference type="InterPro" id="IPR046435">
    <property type="entry name" value="N7_MTase_CoV"/>
</dbReference>
<evidence type="ECO:0000256" key="19">
    <source>
        <dbReference type="ARBA" id="ARBA00022737"/>
    </source>
</evidence>
<feature type="domain" description="RdRp Nsp7 cofactor" evidence="69">
    <location>
        <begin position="3692"/>
        <end position="3774"/>
    </location>
</feature>
<keyword evidence="7" id="KW-1113">Inhibition of host RLR pathway by virus</keyword>
<feature type="domain" description="Peptidase C16" evidence="59">
    <location>
        <begin position="1135"/>
        <end position="1387"/>
    </location>
</feature>
<comment type="caution">
    <text evidence="55">Lacks conserved residue(s) required for the propagation of feature annotation.</text>
</comment>
<dbReference type="PROSITE" id="PS51943">
    <property type="entry name" value="COV_NSP3A_UBL"/>
    <property type="match status" value="1"/>
</dbReference>
<dbReference type="PROSITE" id="PS51953">
    <property type="entry name" value="NIV_EXON"/>
    <property type="match status" value="1"/>
</dbReference>
<dbReference type="Pfam" id="PF19219">
    <property type="entry name" value="CoV_NSP15_N"/>
    <property type="match status" value="1"/>
</dbReference>
<dbReference type="PROSITE" id="PS51952">
    <property type="entry name" value="COV_EXON_MTASE_COACT"/>
    <property type="match status" value="1"/>
</dbReference>
<evidence type="ECO:0000256" key="12">
    <source>
        <dbReference type="ARBA" id="ARBA00022662"/>
    </source>
</evidence>
<dbReference type="InterPro" id="IPR043504">
    <property type="entry name" value="Peptidase_S1_PA_chymotrypsin"/>
</dbReference>
<dbReference type="PROSITE" id="PS51955">
    <property type="entry name" value="NIV_2_O_MTASE"/>
    <property type="match status" value="1"/>
</dbReference>
<feature type="domain" description="RdRp catalytic" evidence="58">
    <location>
        <begin position="4821"/>
        <end position="4983"/>
    </location>
</feature>
<evidence type="ECO:0000256" key="46">
    <source>
        <dbReference type="ARBA" id="ARBA00047984"/>
    </source>
</evidence>
<dbReference type="InterPro" id="IPR013016">
    <property type="entry name" value="Peptidase_C16_CoV"/>
</dbReference>
<dbReference type="PROSITE" id="PS52000">
    <property type="entry name" value="COV_NSP12_IF"/>
    <property type="match status" value="1"/>
</dbReference>
<dbReference type="InterPro" id="IPR038123">
    <property type="entry name" value="NSP4_C_sf_CoV"/>
</dbReference>
<dbReference type="EMBL" id="KJ473797">
    <property type="protein sequence ID" value="AIA62211.1"/>
    <property type="molecule type" value="Genomic_RNA"/>
</dbReference>
<evidence type="ECO:0000256" key="26">
    <source>
        <dbReference type="ARBA" id="ARBA00022806"/>
    </source>
</evidence>
<feature type="region of interest" description="CoV-Y" evidence="55">
    <location>
        <begin position="2386"/>
        <end position="2634"/>
    </location>
</feature>
<dbReference type="InterPro" id="IPR043613">
    <property type="entry name" value="CoV_NSP2_C"/>
</dbReference>
<dbReference type="CDD" id="cd21665">
    <property type="entry name" value="alphaCoV_Nsp5_Mpro"/>
    <property type="match status" value="1"/>
</dbReference>
<evidence type="ECO:0000259" key="69">
    <source>
        <dbReference type="PROSITE" id="PS51949"/>
    </source>
</evidence>
<dbReference type="Pfam" id="PF13087">
    <property type="entry name" value="AAA_12"/>
    <property type="match status" value="1"/>
</dbReference>
<dbReference type="Pfam" id="PF08715">
    <property type="entry name" value="CoV_peptidase"/>
    <property type="match status" value="2"/>
</dbReference>
<feature type="domain" description="NiRAN" evidence="67">
    <location>
        <begin position="4220"/>
        <end position="4469"/>
    </location>
</feature>
<dbReference type="CDD" id="cd21401">
    <property type="entry name" value="ZBD_cv_Nsp13-like"/>
    <property type="match status" value="1"/>
</dbReference>
<evidence type="ECO:0000256" key="3">
    <source>
        <dbReference type="ARBA" id="ARBA00004301"/>
    </source>
</evidence>
<keyword evidence="34" id="KW-1092">Inhibition of host IRF3 by virus</keyword>
<dbReference type="CDD" id="cd21660">
    <property type="entry name" value="alphaCoV_Nsp14"/>
    <property type="match status" value="1"/>
</dbReference>
<evidence type="ECO:0000256" key="41">
    <source>
        <dbReference type="ARBA" id="ARBA00023239"/>
    </source>
</evidence>
<keyword evidence="18 55" id="KW-0479">Metal-binding</keyword>
<dbReference type="Pfam" id="PF06460">
    <property type="entry name" value="CoV_Methyltr_2"/>
    <property type="match status" value="1"/>
</dbReference>
<dbReference type="InterPro" id="IPR044343">
    <property type="entry name" value="NSP13_1B_dom_CoV"/>
</dbReference>
<keyword evidence="42" id="KW-0899">Viral immunoevasion</keyword>
<evidence type="ECO:0000256" key="47">
    <source>
        <dbReference type="ARBA" id="ARBA00047995"/>
    </source>
</evidence>
<dbReference type="Gene3D" id="1.10.8.370">
    <property type="entry name" value="nsp7 replicase"/>
    <property type="match status" value="1"/>
</dbReference>
<dbReference type="InterPro" id="IPR037227">
    <property type="entry name" value="EndoU-like"/>
</dbReference>
<dbReference type="InterPro" id="IPR037230">
    <property type="entry name" value="NSP8_sf_CoV"/>
</dbReference>
<dbReference type="InterPro" id="IPR009461">
    <property type="entry name" value="NSP16_CoV-like"/>
</dbReference>
<dbReference type="InterPro" id="IPR044356">
    <property type="entry name" value="RdRp_alphaCoV"/>
</dbReference>
<dbReference type="PROSITE" id="PS51954">
    <property type="entry name" value="COV_N7_MTASE"/>
    <property type="match status" value="1"/>
</dbReference>
<dbReference type="PROSITE" id="PS51992">
    <property type="entry name" value="COV_NSP3_Y"/>
    <property type="match status" value="1"/>
</dbReference>
<evidence type="ECO:0000256" key="29">
    <source>
        <dbReference type="ARBA" id="ARBA00022839"/>
    </source>
</evidence>
<feature type="domain" description="Nsp15 N-terminal oligomerization" evidence="77">
    <location>
        <begin position="6258"/>
        <end position="6318"/>
    </location>
</feature>
<evidence type="ECO:0000256" key="28">
    <source>
        <dbReference type="ARBA" id="ARBA00022833"/>
    </source>
</evidence>
<feature type="domain" description="Macro" evidence="60">
    <location>
        <begin position="1385"/>
        <end position="1551"/>
    </location>
</feature>
<evidence type="ECO:0000256" key="38">
    <source>
        <dbReference type="ARBA" id="ARBA00023136"/>
    </source>
</evidence>
<feature type="domain" description="Nsp12 Interface" evidence="83">
    <location>
        <begin position="4475"/>
        <end position="4573"/>
    </location>
</feature>
<dbReference type="PROSITE" id="PS51944">
    <property type="entry name" value="COV_NSP3D_UBL"/>
    <property type="match status" value="1"/>
</dbReference>
<comment type="subcellular location">
    <subcellularLocation>
        <location evidence="4">Host cytoplasm</location>
        <location evidence="4">Host perinuclear region</location>
    </subcellularLocation>
    <subcellularLocation>
        <location evidence="5">Host endoplasmic reticulum-Golgi intermediate compartment</location>
    </subcellularLocation>
    <subcellularLocation>
        <location evidence="3">Host membrane</location>
        <topology evidence="3">Multi-pass membrane protein</topology>
    </subcellularLocation>
</comment>
<evidence type="ECO:0000256" key="23">
    <source>
        <dbReference type="ARBA" id="ARBA00022771"/>
    </source>
</evidence>
<dbReference type="CDD" id="cd21171">
    <property type="entry name" value="NTD_alpha_betaCoV_Nsp15-like"/>
    <property type="match status" value="1"/>
</dbReference>
<dbReference type="PROSITE" id="PS51989">
    <property type="entry name" value="COV_NSP2_N"/>
    <property type="match status" value="1"/>
</dbReference>
<dbReference type="InterPro" id="IPR044313">
    <property type="entry name" value="NSP14_alphaCoV"/>
</dbReference>
<dbReference type="GO" id="GO:0044172">
    <property type="term" value="C:host cell endoplasmic reticulum-Golgi intermediate compartment"/>
    <property type="evidence" value="ECO:0007669"/>
    <property type="project" value="UniProtKB-SubCell"/>
</dbReference>
<evidence type="ECO:0000256" key="25">
    <source>
        <dbReference type="ARBA" id="ARBA00022801"/>
    </source>
</evidence>
<dbReference type="PROSITE" id="PS51947">
    <property type="entry name" value="NIRAN"/>
    <property type="match status" value="1"/>
</dbReference>
<evidence type="ECO:0000259" key="66">
    <source>
        <dbReference type="PROSITE" id="PS51946"/>
    </source>
</evidence>
<dbReference type="CDD" id="cd21558">
    <property type="entry name" value="alphaCoV-Nsp6"/>
    <property type="match status" value="1"/>
</dbReference>
<evidence type="ECO:0000256" key="13">
    <source>
        <dbReference type="ARBA" id="ARBA00022670"/>
    </source>
</evidence>
<dbReference type="PROSITE" id="PS51993">
    <property type="entry name" value="COV_3ECTO"/>
    <property type="match status" value="1"/>
</dbReference>
<evidence type="ECO:0000256" key="31">
    <source>
        <dbReference type="ARBA" id="ARBA00022870"/>
    </source>
</evidence>
<evidence type="ECO:0000259" key="70">
    <source>
        <dbReference type="PROSITE" id="PS51950"/>
    </source>
</evidence>
<dbReference type="Pfam" id="PF06478">
    <property type="entry name" value="CoV_RPol_N"/>
    <property type="match status" value="1"/>
</dbReference>
<dbReference type="Pfam" id="PF08716">
    <property type="entry name" value="CoV_NSP7"/>
    <property type="match status" value="1"/>
</dbReference>
<keyword evidence="14 53" id="KW-0808">Transferase</keyword>
<dbReference type="CDD" id="cd21557">
    <property type="entry name" value="Macro_X_Nsp3-like"/>
    <property type="match status" value="1"/>
</dbReference>
<feature type="domain" description="CoV Nsp3 Y" evidence="81">
    <location>
        <begin position="2295"/>
        <end position="2634"/>
    </location>
</feature>
<dbReference type="GO" id="GO:0004483">
    <property type="term" value="F:methyltransferase cap1 activity"/>
    <property type="evidence" value="ECO:0007669"/>
    <property type="project" value="UniProtKB-EC"/>
</dbReference>
<dbReference type="InterPro" id="IPR011050">
    <property type="entry name" value="Pectin_lyase_fold/virulence"/>
</dbReference>
<evidence type="ECO:0000256" key="54">
    <source>
        <dbReference type="PROSITE-ProRule" id="PRU01303"/>
    </source>
</evidence>
<dbReference type="PROSITE" id="PS51946">
    <property type="entry name" value="COV_NSP4C"/>
    <property type="match status" value="1"/>
</dbReference>
<dbReference type="InterPro" id="IPR048672">
    <property type="entry name" value="NSP13_ZBD_CoV"/>
</dbReference>
<keyword evidence="24" id="KW-0833">Ubl conjugation pathway</keyword>
<dbReference type="Gene3D" id="3.40.50.150">
    <property type="entry name" value="Vaccinia Virus protein VP39"/>
    <property type="match status" value="1"/>
</dbReference>
<dbReference type="GO" id="GO:0004197">
    <property type="term" value="F:cysteine-type endopeptidase activity"/>
    <property type="evidence" value="ECO:0007669"/>
    <property type="project" value="InterPro"/>
</dbReference>
<evidence type="ECO:0000256" key="57">
    <source>
        <dbReference type="SAM" id="Phobius"/>
    </source>
</evidence>
<dbReference type="PROSITE" id="PS51961">
    <property type="entry name" value="AV_NSP11N_COV_NSP15M"/>
    <property type="match status" value="1"/>
</dbReference>
<feature type="domain" description="ExoN/MTase coactivator" evidence="72">
    <location>
        <begin position="4079"/>
        <end position="4218"/>
    </location>
</feature>
<dbReference type="CDD" id="cd21161">
    <property type="entry name" value="NendoU_cv_Nsp15-like"/>
    <property type="match status" value="1"/>
</dbReference>
<dbReference type="PROSITE" id="PS51653">
    <property type="entry name" value="CV_ZBD"/>
    <property type="match status" value="1"/>
</dbReference>
<dbReference type="InterPro" id="IPR014829">
    <property type="entry name" value="NSP8_CoV"/>
</dbReference>
<comment type="cofactor">
    <cofactor evidence="2">
        <name>Mn(2+)</name>
        <dbReference type="ChEBI" id="CHEBI:29035"/>
    </cofactor>
</comment>
<dbReference type="Pfam" id="PF19218">
    <property type="entry name" value="CoV_NSP3_C"/>
    <property type="match status" value="1"/>
</dbReference>
<dbReference type="SMART" id="SM00506">
    <property type="entry name" value="A1pp"/>
    <property type="match status" value="1"/>
</dbReference>
<feature type="region of interest" description="ZF1" evidence="55">
    <location>
        <begin position="2299"/>
        <end position="2312"/>
    </location>
</feature>
<evidence type="ECO:0000259" key="68">
    <source>
        <dbReference type="PROSITE" id="PS51948"/>
    </source>
</evidence>
<dbReference type="Gene3D" id="2.40.10.250">
    <property type="entry name" value="Replicase NSP9"/>
    <property type="match status" value="1"/>
</dbReference>
<dbReference type="Pfam" id="PF01661">
    <property type="entry name" value="Macro"/>
    <property type="match status" value="1"/>
</dbReference>
<feature type="transmembrane region" description="Helical" evidence="57">
    <location>
        <begin position="2083"/>
        <end position="2101"/>
    </location>
</feature>
<evidence type="ECO:0000259" key="82">
    <source>
        <dbReference type="PROSITE" id="PS51993"/>
    </source>
</evidence>
<evidence type="ECO:0000259" key="67">
    <source>
        <dbReference type="PROSITE" id="PS51947"/>
    </source>
</evidence>
<feature type="domain" description="Peptidase C30" evidence="61">
    <location>
        <begin position="3111"/>
        <end position="3412"/>
    </location>
</feature>
<keyword evidence="13" id="KW-0645">Protease</keyword>
<dbReference type="InterPro" id="IPR044353">
    <property type="entry name" value="Nsp3_Ubl2_dom_CoV"/>
</dbReference>
<feature type="domain" description="3Ecto" evidence="82">
    <location>
        <begin position="2157"/>
        <end position="2221"/>
    </location>
</feature>
<evidence type="ECO:0000259" key="61">
    <source>
        <dbReference type="PROSITE" id="PS51442"/>
    </source>
</evidence>
<comment type="function">
    <text evidence="45">Forms a primer, NSP9-pU, which is utilized by the polymerase for the initiation of RNA chains. Interacts with ribosome signal recognition particle RNA (SRP). Together with NSP8, suppress protein integration into the cell membrane, thereby disrupting host immune defenses.</text>
</comment>
<dbReference type="SUPFAM" id="SSF140367">
    <property type="entry name" value="Coronavirus NSP7-like"/>
    <property type="match status" value="1"/>
</dbReference>
<evidence type="ECO:0000256" key="21">
    <source>
        <dbReference type="ARBA" id="ARBA00022758"/>
    </source>
</evidence>
<evidence type="ECO:0000256" key="8">
    <source>
        <dbReference type="ARBA" id="ARBA00022484"/>
    </source>
</evidence>
<evidence type="ECO:0000259" key="73">
    <source>
        <dbReference type="PROSITE" id="PS51953"/>
    </source>
</evidence>
<dbReference type="InterPro" id="IPR027352">
    <property type="entry name" value="NSP13_ZBD_CoV-like"/>
</dbReference>
<dbReference type="InterPro" id="IPR043612">
    <property type="entry name" value="CoV_NSP4_N"/>
</dbReference>
<dbReference type="GO" id="GO:0008242">
    <property type="term" value="F:omega peptidase activity"/>
    <property type="evidence" value="ECO:0007669"/>
    <property type="project" value="InterPro"/>
</dbReference>
<evidence type="ECO:0000256" key="5">
    <source>
        <dbReference type="ARBA" id="ARBA00004452"/>
    </source>
</evidence>
<keyword evidence="27" id="KW-0788">Thiol protease</keyword>
<dbReference type="Gene3D" id="3.30.70.3540">
    <property type="entry name" value="Nsp8 replicase, head domain"/>
    <property type="match status" value="1"/>
</dbReference>
<dbReference type="CDD" id="cd21409">
    <property type="entry name" value="1B_cv_Nsp13-like"/>
    <property type="match status" value="1"/>
</dbReference>
<dbReference type="InterPro" id="IPR027417">
    <property type="entry name" value="P-loop_NTPase"/>
</dbReference>
<dbReference type="CDD" id="cd21830">
    <property type="entry name" value="alphaCoV_Nsp8"/>
    <property type="match status" value="1"/>
</dbReference>
<protein>
    <recommendedName>
        <fullName evidence="56">ORF1ab polyprotein</fullName>
    </recommendedName>
</protein>
<dbReference type="Pfam" id="PF19216">
    <property type="entry name" value="CoV_NSP15_M"/>
    <property type="match status" value="1"/>
</dbReference>
<dbReference type="InterPro" id="IPR014822">
    <property type="entry name" value="NSP9_CoV"/>
</dbReference>
<dbReference type="GO" id="GO:0039548">
    <property type="term" value="P:symbiont-mediated suppression of host cytoplasmic pattern recognition receptor signaling pathway via inhibition of IRF3 activity"/>
    <property type="evidence" value="ECO:0007669"/>
    <property type="project" value="UniProtKB-KW"/>
</dbReference>
<evidence type="ECO:0000256" key="56">
    <source>
        <dbReference type="PROSITE-ProRule" id="PRU01344"/>
    </source>
</evidence>
<feature type="domain" description="CV ZBD" evidence="62">
    <location>
        <begin position="5142"/>
        <end position="5254"/>
    </location>
</feature>
<evidence type="ECO:0000256" key="44">
    <source>
        <dbReference type="ARBA" id="ARBA00043918"/>
    </source>
</evidence>
<evidence type="ECO:0000259" key="83">
    <source>
        <dbReference type="PROSITE" id="PS52000"/>
    </source>
</evidence>